<evidence type="ECO:0000259" key="3">
    <source>
        <dbReference type="Pfam" id="PF23771"/>
    </source>
</evidence>
<dbReference type="EMBL" id="AGUD01000292">
    <property type="protein sequence ID" value="EHN09444.1"/>
    <property type="molecule type" value="Genomic_DNA"/>
</dbReference>
<organism evidence="4 5">
    <name type="scientific">Patulibacter medicamentivorans</name>
    <dbReference type="NCBI Taxonomy" id="1097667"/>
    <lineage>
        <taxon>Bacteria</taxon>
        <taxon>Bacillati</taxon>
        <taxon>Actinomycetota</taxon>
        <taxon>Thermoleophilia</taxon>
        <taxon>Solirubrobacterales</taxon>
        <taxon>Patulibacteraceae</taxon>
        <taxon>Patulibacter</taxon>
    </lineage>
</organism>
<evidence type="ECO:0000256" key="1">
    <source>
        <dbReference type="SAM" id="MobiDB-lite"/>
    </source>
</evidence>
<feature type="region of interest" description="Disordered" evidence="1">
    <location>
        <begin position="216"/>
        <end position="237"/>
    </location>
</feature>
<proteinExistence type="predicted"/>
<gene>
    <name evidence="4" type="ORF">PAI11_37780</name>
</gene>
<feature type="domain" description="DUF7168" evidence="3">
    <location>
        <begin position="63"/>
        <end position="189"/>
    </location>
</feature>
<dbReference type="InterPro" id="IPR024498">
    <property type="entry name" value="DUF2786"/>
</dbReference>
<keyword evidence="5" id="KW-1185">Reference proteome</keyword>
<dbReference type="AlphaFoldDB" id="H0EAA4"/>
<dbReference type="RefSeq" id="WP_007578214.1">
    <property type="nucleotide sequence ID" value="NZ_AGUD01000292.1"/>
</dbReference>
<accession>H0EAA4</accession>
<evidence type="ECO:0000313" key="4">
    <source>
        <dbReference type="EMBL" id="EHN09444.1"/>
    </source>
</evidence>
<dbReference type="Proteomes" id="UP000005143">
    <property type="component" value="Unassembled WGS sequence"/>
</dbReference>
<reference evidence="4 5" key="1">
    <citation type="journal article" date="2013" name="Biodegradation">
        <title>Quantitative proteomic analysis of ibuprofen-degrading Patulibacter sp. strain I11.</title>
        <authorList>
            <person name="Almeida B."/>
            <person name="Kjeldal H."/>
            <person name="Lolas I."/>
            <person name="Knudsen A.D."/>
            <person name="Carvalho G."/>
            <person name="Nielsen K.L."/>
            <person name="Barreto Crespo M.T."/>
            <person name="Stensballe A."/>
            <person name="Nielsen J.L."/>
        </authorList>
    </citation>
    <scope>NUCLEOTIDE SEQUENCE [LARGE SCALE GENOMIC DNA]</scope>
    <source>
        <strain evidence="4 5">I11</strain>
    </source>
</reference>
<dbReference type="OrthoDB" id="5145833at2"/>
<feature type="domain" description="DUF2786" evidence="2">
    <location>
        <begin position="10"/>
        <end position="44"/>
    </location>
</feature>
<protein>
    <submittedName>
        <fullName evidence="4">Uncharacterized protein</fullName>
    </submittedName>
</protein>
<comment type="caution">
    <text evidence="4">The sequence shown here is derived from an EMBL/GenBank/DDBJ whole genome shotgun (WGS) entry which is preliminary data.</text>
</comment>
<evidence type="ECO:0000259" key="2">
    <source>
        <dbReference type="Pfam" id="PF10979"/>
    </source>
</evidence>
<sequence length="237" mass="25646">MTTHDDNVTARIRKLLALSESPNENEATAAAEKAQALLLKHGLDLAAVAASADQEIGVDDTYVRDTGCTVPWRRSLAGAVARSLGGDITYLSGAHVHFYGPRGSTESMVELYRYLERNLDRESKLAAATRDEFWVPTRTWRNSWLLGAVDRLQERFKARRTMVERETANPHAIVLVKDAVTRAIEDLHPNLRKGHYRASVDPAAAAAGDRAGARMGLGDSQVSGGRGALPAGSAVTS</sequence>
<name>H0EAA4_9ACTN</name>
<dbReference type="InterPro" id="IPR055592">
    <property type="entry name" value="DUF7168"/>
</dbReference>
<evidence type="ECO:0000313" key="5">
    <source>
        <dbReference type="Proteomes" id="UP000005143"/>
    </source>
</evidence>
<dbReference type="Pfam" id="PF23771">
    <property type="entry name" value="DUF7168"/>
    <property type="match status" value="1"/>
</dbReference>
<dbReference type="Pfam" id="PF10979">
    <property type="entry name" value="DUF2786"/>
    <property type="match status" value="1"/>
</dbReference>